<keyword evidence="1" id="KW-1133">Transmembrane helix</keyword>
<dbReference type="AlphaFoldDB" id="A0A7S0H6I2"/>
<dbReference type="PANTHER" id="PTHR23525">
    <property type="entry name" value="TRANSPORTER, PUTATIVE-RELATED"/>
    <property type="match status" value="1"/>
</dbReference>
<feature type="transmembrane region" description="Helical" evidence="1">
    <location>
        <begin position="75"/>
        <end position="95"/>
    </location>
</feature>
<reference evidence="2" key="1">
    <citation type="submission" date="2021-01" db="EMBL/GenBank/DDBJ databases">
        <authorList>
            <person name="Corre E."/>
            <person name="Pelletier E."/>
            <person name="Niang G."/>
            <person name="Scheremetjew M."/>
            <person name="Finn R."/>
            <person name="Kale V."/>
            <person name="Holt S."/>
            <person name="Cochrane G."/>
            <person name="Meng A."/>
            <person name="Brown T."/>
            <person name="Cohen L."/>
        </authorList>
    </citation>
    <scope>NUCLEOTIDE SEQUENCE</scope>
    <source>
        <strain evidence="2">CCMP2058</strain>
    </source>
</reference>
<dbReference type="GO" id="GO:0022857">
    <property type="term" value="F:transmembrane transporter activity"/>
    <property type="evidence" value="ECO:0007669"/>
    <property type="project" value="InterPro"/>
</dbReference>
<sequence>MNHNVKLSLIFSFLSATSRGIWAFTVLSGYLYELTKSNFHVGLAEGIQGTAQVIVAIPSGIYLTDGIGRDKTLKIAGVVGIICIGVTLSALLIDFEKNKRYIFLCVSLALWGAYSGVWAGSLESIYADSVHESEKSKYLVIKFITRLCANAAGPITGVVLFVCLGDTWTRPELTAVFCTGIGLSAFASACLFFFDDAQTLGIESEAAYGQIPIDPETDSDEYKASNVVHSGITGRGYRTLGERDSNTKSLNALPHKNHVDVDEHEGELSRLSPALLEKEDKMSAIFLFRKEAVPYILVMSDVLMGLASGMTVKFFPLFFKNEGKLSPIGCFAIVICTFPLMSILSKVAQYISDPETGFLSRPQVCILASYSGVTLLVIMGLFKSIWQTWYIICPIYIVRTAVMNCNYPIRKSILMNFVPKRSRGKWNSIDSVTKFGWSGSAMLGGYLCDRYGYGFSFLVTAAIQFCASSLWWLLVPLVPRRAGQ</sequence>
<accession>A0A7S0H6I2</accession>
<evidence type="ECO:0008006" key="3">
    <source>
        <dbReference type="Google" id="ProtNLM"/>
    </source>
</evidence>
<keyword evidence="1" id="KW-0812">Transmembrane</keyword>
<dbReference type="Gene3D" id="1.20.1250.20">
    <property type="entry name" value="MFS general substrate transporter like domains"/>
    <property type="match status" value="2"/>
</dbReference>
<feature type="transmembrane region" description="Helical" evidence="1">
    <location>
        <begin position="325"/>
        <end position="344"/>
    </location>
</feature>
<name>A0A7S0H6I2_9EUKA</name>
<organism evidence="2">
    <name type="scientific">Amorphochlora amoebiformis</name>
    <dbReference type="NCBI Taxonomy" id="1561963"/>
    <lineage>
        <taxon>Eukaryota</taxon>
        <taxon>Sar</taxon>
        <taxon>Rhizaria</taxon>
        <taxon>Cercozoa</taxon>
        <taxon>Chlorarachniophyceae</taxon>
        <taxon>Amorphochlora</taxon>
    </lineage>
</organism>
<keyword evidence="1" id="KW-0472">Membrane</keyword>
<dbReference type="Pfam" id="PF07690">
    <property type="entry name" value="MFS_1"/>
    <property type="match status" value="1"/>
</dbReference>
<feature type="transmembrane region" description="Helical" evidence="1">
    <location>
        <begin position="143"/>
        <end position="162"/>
    </location>
</feature>
<feature type="transmembrane region" description="Helical" evidence="1">
    <location>
        <begin position="453"/>
        <end position="475"/>
    </location>
</feature>
<evidence type="ECO:0000313" key="2">
    <source>
        <dbReference type="EMBL" id="CAD8458684.1"/>
    </source>
</evidence>
<dbReference type="PANTHER" id="PTHR23525:SF1">
    <property type="entry name" value="NODULIN-LIKE DOMAIN-CONTAINING PROTEIN"/>
    <property type="match status" value="1"/>
</dbReference>
<feature type="transmembrane region" description="Helical" evidence="1">
    <location>
        <begin position="39"/>
        <end position="63"/>
    </location>
</feature>
<proteinExistence type="predicted"/>
<dbReference type="SUPFAM" id="SSF103473">
    <property type="entry name" value="MFS general substrate transporter"/>
    <property type="match status" value="1"/>
</dbReference>
<dbReference type="InterPro" id="IPR036259">
    <property type="entry name" value="MFS_trans_sf"/>
</dbReference>
<protein>
    <recommendedName>
        <fullName evidence="3">Major facilitator superfamily (MFS) profile domain-containing protein</fullName>
    </recommendedName>
</protein>
<feature type="transmembrane region" description="Helical" evidence="1">
    <location>
        <begin position="388"/>
        <end position="407"/>
    </location>
</feature>
<dbReference type="EMBL" id="HBEM01025958">
    <property type="protein sequence ID" value="CAD8458684.1"/>
    <property type="molecule type" value="Transcribed_RNA"/>
</dbReference>
<feature type="transmembrane region" description="Helical" evidence="1">
    <location>
        <begin position="101"/>
        <end position="122"/>
    </location>
</feature>
<evidence type="ECO:0000256" key="1">
    <source>
        <dbReference type="SAM" id="Phobius"/>
    </source>
</evidence>
<feature type="transmembrane region" description="Helical" evidence="1">
    <location>
        <begin position="292"/>
        <end position="319"/>
    </location>
</feature>
<feature type="transmembrane region" description="Helical" evidence="1">
    <location>
        <begin position="174"/>
        <end position="194"/>
    </location>
</feature>
<dbReference type="InterPro" id="IPR011701">
    <property type="entry name" value="MFS"/>
</dbReference>
<feature type="transmembrane region" description="Helical" evidence="1">
    <location>
        <begin position="364"/>
        <end position="382"/>
    </location>
</feature>
<gene>
    <name evidence="2" type="ORF">LAMO00422_LOCUS17635</name>
</gene>